<proteinExistence type="predicted"/>
<name>A0ABP1RPI6_9HEXA</name>
<dbReference type="Proteomes" id="UP001642540">
    <property type="component" value="Unassembled WGS sequence"/>
</dbReference>
<protein>
    <submittedName>
        <fullName evidence="1">Uncharacterized protein</fullName>
    </submittedName>
</protein>
<reference evidence="1 2" key="1">
    <citation type="submission" date="2024-08" db="EMBL/GenBank/DDBJ databases">
        <authorList>
            <person name="Cucini C."/>
            <person name="Frati F."/>
        </authorList>
    </citation>
    <scope>NUCLEOTIDE SEQUENCE [LARGE SCALE GENOMIC DNA]</scope>
</reference>
<evidence type="ECO:0000313" key="1">
    <source>
        <dbReference type="EMBL" id="CAL8132525.1"/>
    </source>
</evidence>
<dbReference type="EMBL" id="CAXLJM020000092">
    <property type="protein sequence ID" value="CAL8132525.1"/>
    <property type="molecule type" value="Genomic_DNA"/>
</dbReference>
<gene>
    <name evidence="1" type="ORF">ODALV1_LOCUS24642</name>
</gene>
<organism evidence="1 2">
    <name type="scientific">Orchesella dallaii</name>
    <dbReference type="NCBI Taxonomy" id="48710"/>
    <lineage>
        <taxon>Eukaryota</taxon>
        <taxon>Metazoa</taxon>
        <taxon>Ecdysozoa</taxon>
        <taxon>Arthropoda</taxon>
        <taxon>Hexapoda</taxon>
        <taxon>Collembola</taxon>
        <taxon>Entomobryomorpha</taxon>
        <taxon>Entomobryoidea</taxon>
        <taxon>Orchesellidae</taxon>
        <taxon>Orchesellinae</taxon>
        <taxon>Orchesella</taxon>
    </lineage>
</organism>
<evidence type="ECO:0000313" key="2">
    <source>
        <dbReference type="Proteomes" id="UP001642540"/>
    </source>
</evidence>
<comment type="caution">
    <text evidence="1">The sequence shown here is derived from an EMBL/GenBank/DDBJ whole genome shotgun (WGS) entry which is preliminary data.</text>
</comment>
<sequence length="325" mass="38336">MRSKKELDTKCFLRSLIVPSAEVLQERRRASSSGGHKDELGSNVPFTDPARISWTKCLCHNNINECRKMNPSQPNPETPKCFDYGNAYQVEARYYSWCNITEKNKTGYWYDVAFMVYPAIFQKDRFGHYEQKMKPGLAEHCHLFRYPYHPFLAESVNPFLPVYDCRQEEFKPGQSYFEDECRNPILYKKGTHWNRFQFARIHIAYLNMARVACCVNYGGPNEAYYRNLTMVCTTPSKKVSLEKWCRNPQDSLRDSIIGTYLKKWNEVKNKKKKLWIRLSTDFFIVRCMCGGVLEYVQKIYPVEENGVKHPLVNQWNCEKRIKTIV</sequence>
<accession>A0ABP1RPI6</accession>
<keyword evidence="2" id="KW-1185">Reference proteome</keyword>